<dbReference type="Proteomes" id="UP000050266">
    <property type="component" value="Unassembled WGS sequence"/>
</dbReference>
<evidence type="ECO:0000313" key="1">
    <source>
        <dbReference type="EMBL" id="KPZ14272.1"/>
    </source>
</evidence>
<accession>A0A0Q0E091</accession>
<organism evidence="1 2">
    <name type="scientific">Pseudomonas amygdali pv. ulmi</name>
    <dbReference type="NCBI Taxonomy" id="251720"/>
    <lineage>
        <taxon>Bacteria</taxon>
        <taxon>Pseudomonadati</taxon>
        <taxon>Pseudomonadota</taxon>
        <taxon>Gammaproteobacteria</taxon>
        <taxon>Pseudomonadales</taxon>
        <taxon>Pseudomonadaceae</taxon>
        <taxon>Pseudomonas</taxon>
        <taxon>Pseudomonas amygdali</taxon>
    </lineage>
</organism>
<proteinExistence type="predicted"/>
<reference evidence="1 2" key="1">
    <citation type="submission" date="2015-09" db="EMBL/GenBank/DDBJ databases">
        <title>Genome announcement of multiple Pseudomonas syringae strains.</title>
        <authorList>
            <person name="Thakur S."/>
            <person name="Wang P.W."/>
            <person name="Gong Y."/>
            <person name="Weir B.S."/>
            <person name="Guttman D.S."/>
        </authorList>
    </citation>
    <scope>NUCLEOTIDE SEQUENCE [LARGE SCALE GENOMIC DNA]</scope>
    <source>
        <strain evidence="1 2">ICMP3962</strain>
    </source>
</reference>
<dbReference type="PATRIC" id="fig|251720.4.peg.3468"/>
<dbReference type="OrthoDB" id="6879526at2"/>
<dbReference type="EMBL" id="LJRQ01000145">
    <property type="protein sequence ID" value="KPZ14272.1"/>
    <property type="molecule type" value="Genomic_DNA"/>
</dbReference>
<protein>
    <submittedName>
        <fullName evidence="1">Uncharacterized protein</fullName>
    </submittedName>
</protein>
<gene>
    <name evidence="1" type="ORF">ALO41_102141</name>
</gene>
<name>A0A0Q0E091_PSEA0</name>
<comment type="caution">
    <text evidence="1">The sequence shown here is derived from an EMBL/GenBank/DDBJ whole genome shotgun (WGS) entry which is preliminary data.</text>
</comment>
<evidence type="ECO:0000313" key="2">
    <source>
        <dbReference type="Proteomes" id="UP000050266"/>
    </source>
</evidence>
<dbReference type="RefSeq" id="WP_057431826.1">
    <property type="nucleotide sequence ID" value="NZ_LIHQ01000044.1"/>
</dbReference>
<sequence>MQKKESEALGVEEYEAFELVARELHAHFASERKNFAVRVPLNLVSYLFNGILQKSQFSKIQLENAVLELGFSVEARTLRRYISGHSRMTWGTFQQLVLWARSQEWISAWMCRDLILRAQVCEAAQLSARELLNKRKRLFSPSGIRREQAIDCFYANLSILDLERGEKAMKQVRRHDQVKELARSLGLNTPDDF</sequence>
<dbReference type="AlphaFoldDB" id="A0A0Q0E091"/>